<evidence type="ECO:0000313" key="2">
    <source>
        <dbReference type="EMBL" id="KAF2713012.1"/>
    </source>
</evidence>
<feature type="compositionally biased region" description="Polar residues" evidence="1">
    <location>
        <begin position="114"/>
        <end position="129"/>
    </location>
</feature>
<protein>
    <submittedName>
        <fullName evidence="2">Uncharacterized protein</fullName>
    </submittedName>
</protein>
<dbReference type="EMBL" id="MU005765">
    <property type="protein sequence ID" value="KAF2713012.1"/>
    <property type="molecule type" value="Genomic_DNA"/>
</dbReference>
<dbReference type="AlphaFoldDB" id="A0A6G1KKK0"/>
<feature type="compositionally biased region" description="Low complexity" evidence="1">
    <location>
        <begin position="157"/>
        <end position="176"/>
    </location>
</feature>
<evidence type="ECO:0000313" key="3">
    <source>
        <dbReference type="Proteomes" id="UP000799428"/>
    </source>
</evidence>
<accession>A0A6G1KKK0</accession>
<proteinExistence type="predicted"/>
<feature type="compositionally biased region" description="Basic and acidic residues" evidence="1">
    <location>
        <begin position="43"/>
        <end position="64"/>
    </location>
</feature>
<organism evidence="2 3">
    <name type="scientific">Pleomassaria siparia CBS 279.74</name>
    <dbReference type="NCBI Taxonomy" id="1314801"/>
    <lineage>
        <taxon>Eukaryota</taxon>
        <taxon>Fungi</taxon>
        <taxon>Dikarya</taxon>
        <taxon>Ascomycota</taxon>
        <taxon>Pezizomycotina</taxon>
        <taxon>Dothideomycetes</taxon>
        <taxon>Pleosporomycetidae</taxon>
        <taxon>Pleosporales</taxon>
        <taxon>Pleomassariaceae</taxon>
        <taxon>Pleomassaria</taxon>
    </lineage>
</organism>
<name>A0A6G1KKK0_9PLEO</name>
<gene>
    <name evidence="2" type="ORF">K504DRAFT_449781</name>
</gene>
<feature type="region of interest" description="Disordered" evidence="1">
    <location>
        <begin position="43"/>
        <end position="176"/>
    </location>
</feature>
<reference evidence="2" key="1">
    <citation type="journal article" date="2020" name="Stud. Mycol.">
        <title>101 Dothideomycetes genomes: a test case for predicting lifestyles and emergence of pathogens.</title>
        <authorList>
            <person name="Haridas S."/>
            <person name="Albert R."/>
            <person name="Binder M."/>
            <person name="Bloem J."/>
            <person name="Labutti K."/>
            <person name="Salamov A."/>
            <person name="Andreopoulos B."/>
            <person name="Baker S."/>
            <person name="Barry K."/>
            <person name="Bills G."/>
            <person name="Bluhm B."/>
            <person name="Cannon C."/>
            <person name="Castanera R."/>
            <person name="Culley D."/>
            <person name="Daum C."/>
            <person name="Ezra D."/>
            <person name="Gonzalez J."/>
            <person name="Henrissat B."/>
            <person name="Kuo A."/>
            <person name="Liang C."/>
            <person name="Lipzen A."/>
            <person name="Lutzoni F."/>
            <person name="Magnuson J."/>
            <person name="Mondo S."/>
            <person name="Nolan M."/>
            <person name="Ohm R."/>
            <person name="Pangilinan J."/>
            <person name="Park H.-J."/>
            <person name="Ramirez L."/>
            <person name="Alfaro M."/>
            <person name="Sun H."/>
            <person name="Tritt A."/>
            <person name="Yoshinaga Y."/>
            <person name="Zwiers L.-H."/>
            <person name="Turgeon B."/>
            <person name="Goodwin S."/>
            <person name="Spatafora J."/>
            <person name="Crous P."/>
            <person name="Grigoriev I."/>
        </authorList>
    </citation>
    <scope>NUCLEOTIDE SEQUENCE</scope>
    <source>
        <strain evidence="2">CBS 279.74</strain>
    </source>
</reference>
<keyword evidence="3" id="KW-1185">Reference proteome</keyword>
<feature type="compositionally biased region" description="Basic and acidic residues" evidence="1">
    <location>
        <begin position="1"/>
        <end position="19"/>
    </location>
</feature>
<dbReference type="Proteomes" id="UP000799428">
    <property type="component" value="Unassembled WGS sequence"/>
</dbReference>
<evidence type="ECO:0000256" key="1">
    <source>
        <dbReference type="SAM" id="MobiDB-lite"/>
    </source>
</evidence>
<feature type="region of interest" description="Disordered" evidence="1">
    <location>
        <begin position="1"/>
        <end position="23"/>
    </location>
</feature>
<sequence>MCYTHDDITRMEEEARNEDANSMDRVNKFMERFRELKDRCPTCQEHADPVERSQRLFQCHERVPQPRTGRSGRPSQPVRSSKPPSPTRLAHRQPELRRHSPYAKLPSSHAGPATPSNLPTIDCLTQSAWSPTPVPPSFTFSARGQPDWLKTIDNPDTSPSRRTPPSASASSSKHNV</sequence>